<name>A0ABR1HMT5_9HYPO</name>
<evidence type="ECO:0000313" key="3">
    <source>
        <dbReference type="EMBL" id="KAK7422530.1"/>
    </source>
</evidence>
<gene>
    <name evidence="3" type="ORF">QQX98_001542</name>
</gene>
<feature type="region of interest" description="Disordered" evidence="2">
    <location>
        <begin position="143"/>
        <end position="169"/>
    </location>
</feature>
<evidence type="ECO:0008006" key="5">
    <source>
        <dbReference type="Google" id="ProtNLM"/>
    </source>
</evidence>
<organism evidence="3 4">
    <name type="scientific">Neonectria punicea</name>
    <dbReference type="NCBI Taxonomy" id="979145"/>
    <lineage>
        <taxon>Eukaryota</taxon>
        <taxon>Fungi</taxon>
        <taxon>Dikarya</taxon>
        <taxon>Ascomycota</taxon>
        <taxon>Pezizomycotina</taxon>
        <taxon>Sordariomycetes</taxon>
        <taxon>Hypocreomycetidae</taxon>
        <taxon>Hypocreales</taxon>
        <taxon>Nectriaceae</taxon>
        <taxon>Neonectria</taxon>
    </lineage>
</organism>
<evidence type="ECO:0000256" key="1">
    <source>
        <dbReference type="SAM" id="Coils"/>
    </source>
</evidence>
<feature type="compositionally biased region" description="Acidic residues" evidence="2">
    <location>
        <begin position="149"/>
        <end position="169"/>
    </location>
</feature>
<evidence type="ECO:0000256" key="2">
    <source>
        <dbReference type="SAM" id="MobiDB-lite"/>
    </source>
</evidence>
<reference evidence="3 4" key="1">
    <citation type="journal article" date="2025" name="Microbiol. Resour. Announc.">
        <title>Draft genome sequences for Neonectria magnoliae and Neonectria punicea, canker pathogens of Liriodendron tulipifera and Acer saccharum in West Virginia.</title>
        <authorList>
            <person name="Petronek H.M."/>
            <person name="Kasson M.T."/>
            <person name="Metheny A.M."/>
            <person name="Stauder C.M."/>
            <person name="Lovett B."/>
            <person name="Lynch S.C."/>
            <person name="Garnas J.R."/>
            <person name="Kasson L.R."/>
            <person name="Stajich J.E."/>
        </authorList>
    </citation>
    <scope>NUCLEOTIDE SEQUENCE [LARGE SCALE GENOMIC DNA]</scope>
    <source>
        <strain evidence="3 4">NRRL 64653</strain>
    </source>
</reference>
<feature type="compositionally biased region" description="Polar residues" evidence="2">
    <location>
        <begin position="215"/>
        <end position="228"/>
    </location>
</feature>
<keyword evidence="1" id="KW-0175">Coiled coil</keyword>
<keyword evidence="4" id="KW-1185">Reference proteome</keyword>
<dbReference type="Proteomes" id="UP001498476">
    <property type="component" value="Unassembled WGS sequence"/>
</dbReference>
<accession>A0ABR1HMT5</accession>
<proteinExistence type="predicted"/>
<sequence>MEFTSKGTYLKHVRDSTAHRSPVAEEDSDMVDSIVVASSKDDHNSITRGANQAEDFICHEPCCHYYGTDFFCKSEWVRHFKSGSHARASAIGEATRARLPPGEALDEEQKALRSLRCSKTACPKFDDVFNTPRGFYNHLRKPEHLSGVDESEESAEESQDKDADEDLDETNLRCREKDCPKFRHHFLSKTGYKMHINSTPHVKASGAHGAPNPSPLSTPTGPFTTSFLSPREILSLPNDKTPGSPSTGRGLAMPAKTPRKDPLSRIITMRSSPAAKRERELEKRNQELEKRVERLEEQYERVRQVLERVGGLSLDE</sequence>
<feature type="coiled-coil region" evidence="1">
    <location>
        <begin position="278"/>
        <end position="312"/>
    </location>
</feature>
<comment type="caution">
    <text evidence="3">The sequence shown here is derived from an EMBL/GenBank/DDBJ whole genome shotgun (WGS) entry which is preliminary data.</text>
</comment>
<evidence type="ECO:0000313" key="4">
    <source>
        <dbReference type="Proteomes" id="UP001498476"/>
    </source>
</evidence>
<protein>
    <recommendedName>
        <fullName evidence="5">C2H2-type domain-containing protein</fullName>
    </recommendedName>
</protein>
<feature type="region of interest" description="Disordered" evidence="2">
    <location>
        <begin position="199"/>
        <end position="263"/>
    </location>
</feature>
<dbReference type="EMBL" id="JAZAVJ010000015">
    <property type="protein sequence ID" value="KAK7422530.1"/>
    <property type="molecule type" value="Genomic_DNA"/>
</dbReference>